<feature type="transmembrane region" description="Helical" evidence="8">
    <location>
        <begin position="405"/>
        <end position="424"/>
    </location>
</feature>
<proteinExistence type="predicted"/>
<accession>A0A1I2HPS8</accession>
<evidence type="ECO:0000313" key="10">
    <source>
        <dbReference type="Proteomes" id="UP000199513"/>
    </source>
</evidence>
<evidence type="ECO:0000256" key="6">
    <source>
        <dbReference type="ARBA" id="ARBA00032370"/>
    </source>
</evidence>
<feature type="transmembrane region" description="Helical" evidence="8">
    <location>
        <begin position="20"/>
        <end position="38"/>
    </location>
</feature>
<dbReference type="GO" id="GO:0008360">
    <property type="term" value="P:regulation of cell shape"/>
    <property type="evidence" value="ECO:0007669"/>
    <property type="project" value="UniProtKB-KW"/>
</dbReference>
<evidence type="ECO:0000256" key="1">
    <source>
        <dbReference type="ARBA" id="ARBA00004141"/>
    </source>
</evidence>
<feature type="transmembrane region" description="Helical" evidence="8">
    <location>
        <begin position="372"/>
        <end position="399"/>
    </location>
</feature>
<dbReference type="GO" id="GO:0005886">
    <property type="term" value="C:plasma membrane"/>
    <property type="evidence" value="ECO:0007669"/>
    <property type="project" value="TreeGrafter"/>
</dbReference>
<evidence type="ECO:0000256" key="4">
    <source>
        <dbReference type="ARBA" id="ARBA00022989"/>
    </source>
</evidence>
<dbReference type="Proteomes" id="UP000199513">
    <property type="component" value="Unassembled WGS sequence"/>
</dbReference>
<evidence type="ECO:0000256" key="8">
    <source>
        <dbReference type="SAM" id="Phobius"/>
    </source>
</evidence>
<keyword evidence="3" id="KW-0133">Cell shape</keyword>
<dbReference type="Pfam" id="PF01098">
    <property type="entry name" value="FTSW_RODA_SPOVE"/>
    <property type="match status" value="1"/>
</dbReference>
<keyword evidence="10" id="KW-1185">Reference proteome</keyword>
<feature type="transmembrane region" description="Helical" evidence="8">
    <location>
        <begin position="239"/>
        <end position="260"/>
    </location>
</feature>
<dbReference type="RefSeq" id="WP_091546835.1">
    <property type="nucleotide sequence ID" value="NZ_FONY01000025.1"/>
</dbReference>
<dbReference type="PROSITE" id="PS00428">
    <property type="entry name" value="FTSW_RODA_SPOVE"/>
    <property type="match status" value="1"/>
</dbReference>
<dbReference type="EMBL" id="FONY01000025">
    <property type="protein sequence ID" value="SFF31819.1"/>
    <property type="molecule type" value="Genomic_DNA"/>
</dbReference>
<keyword evidence="5 8" id="KW-0472">Membrane</keyword>
<keyword evidence="4 8" id="KW-1133">Transmembrane helix</keyword>
<feature type="transmembrane region" description="Helical" evidence="8">
    <location>
        <begin position="147"/>
        <end position="164"/>
    </location>
</feature>
<evidence type="ECO:0000256" key="2">
    <source>
        <dbReference type="ARBA" id="ARBA00022692"/>
    </source>
</evidence>
<evidence type="ECO:0000256" key="3">
    <source>
        <dbReference type="ARBA" id="ARBA00022960"/>
    </source>
</evidence>
<feature type="transmembrane region" description="Helical" evidence="8">
    <location>
        <begin position="215"/>
        <end position="232"/>
    </location>
</feature>
<gene>
    <name evidence="9" type="ORF">SAMN04488541_102554</name>
</gene>
<dbReference type="NCBIfam" id="NF037961">
    <property type="entry name" value="RodA_shape"/>
    <property type="match status" value="1"/>
</dbReference>
<organism evidence="9 10">
    <name type="scientific">Thermoflexibacter ruber</name>
    <dbReference type="NCBI Taxonomy" id="1003"/>
    <lineage>
        <taxon>Bacteria</taxon>
        <taxon>Pseudomonadati</taxon>
        <taxon>Bacteroidota</taxon>
        <taxon>Cytophagia</taxon>
        <taxon>Cytophagales</taxon>
        <taxon>Thermoflexibacteraceae</taxon>
        <taxon>Thermoflexibacter</taxon>
    </lineage>
</organism>
<protein>
    <recommendedName>
        <fullName evidence="7">Cell wall polymerase</fullName>
    </recommendedName>
    <alternativeName>
        <fullName evidence="6">Peptidoglycan polymerase</fullName>
    </alternativeName>
</protein>
<name>A0A1I2HPS8_9BACT</name>
<dbReference type="AlphaFoldDB" id="A0A1I2HPS8"/>
<dbReference type="GO" id="GO:0032153">
    <property type="term" value="C:cell division site"/>
    <property type="evidence" value="ECO:0007669"/>
    <property type="project" value="TreeGrafter"/>
</dbReference>
<sequence length="437" mass="49576">MERERIGRNLFNQIDWITVGLYFLMVTIGWINIYAAIYDPDPLTQKGIFDLTSNSGKQFLWIVLSMILIFFILFIDFRFYDTFAYVIYGATIVLLIAVLAFGTEIYGSKSWFKIGNFSIQPAEFAKVGAALAVARFLGRNNRKTEKLTDYIVPFIFIAIPALLINKQGDTGSALVFSSFLLVFYREGFPQNLIIIGISAVTLFVLTLILQEKYLVELLIGIVALGFLFIFLGKKKWQRILLITLFTFVSIGIVLSVKFLVSKLEPHQRERVNITAKLLSNTELTKEEKRGIAYQTEQSKIAISAGGFSGKGFLEGTQTKFDYVPKQSTDFIFCTIGEEHGWLGSLLMIGIFIIFLNRLILLSERQKARFSRIYGYSVVAIMLFHFTINIGMTIGIFPVIGIPLPFFSYGGSSLWAFTILLFVMIKLDAHRKQLIVRN</sequence>
<dbReference type="GO" id="GO:0015648">
    <property type="term" value="F:lipid-linked peptidoglycan transporter activity"/>
    <property type="evidence" value="ECO:0007669"/>
    <property type="project" value="TreeGrafter"/>
</dbReference>
<dbReference type="STRING" id="1003.SAMN04488541_102554"/>
<feature type="transmembrane region" description="Helical" evidence="8">
    <location>
        <begin position="59"/>
        <end position="77"/>
    </location>
</feature>
<feature type="transmembrane region" description="Helical" evidence="8">
    <location>
        <begin position="83"/>
        <end position="103"/>
    </location>
</feature>
<dbReference type="InterPro" id="IPR001182">
    <property type="entry name" value="FtsW/RodA"/>
</dbReference>
<comment type="subcellular location">
    <subcellularLocation>
        <location evidence="1">Membrane</location>
        <topology evidence="1">Multi-pass membrane protein</topology>
    </subcellularLocation>
</comment>
<reference evidence="9 10" key="1">
    <citation type="submission" date="2016-10" db="EMBL/GenBank/DDBJ databases">
        <authorList>
            <person name="de Groot N.N."/>
        </authorList>
    </citation>
    <scope>NUCLEOTIDE SEQUENCE [LARGE SCALE GENOMIC DNA]</scope>
    <source>
        <strain>GEY</strain>
        <strain evidence="10">DSM 9560</strain>
    </source>
</reference>
<feature type="transmembrane region" description="Helical" evidence="8">
    <location>
        <begin position="192"/>
        <end position="209"/>
    </location>
</feature>
<feature type="transmembrane region" description="Helical" evidence="8">
    <location>
        <begin position="341"/>
        <end position="360"/>
    </location>
</feature>
<evidence type="ECO:0000256" key="7">
    <source>
        <dbReference type="ARBA" id="ARBA00033270"/>
    </source>
</evidence>
<keyword evidence="2 8" id="KW-0812">Transmembrane</keyword>
<dbReference type="InterPro" id="IPR018365">
    <property type="entry name" value="Cell_cycle_FtsW-rel_CS"/>
</dbReference>
<dbReference type="PANTHER" id="PTHR30474:SF1">
    <property type="entry name" value="PEPTIDOGLYCAN GLYCOSYLTRANSFERASE MRDB"/>
    <property type="match status" value="1"/>
</dbReference>
<dbReference type="PANTHER" id="PTHR30474">
    <property type="entry name" value="CELL CYCLE PROTEIN"/>
    <property type="match status" value="1"/>
</dbReference>
<evidence type="ECO:0000256" key="5">
    <source>
        <dbReference type="ARBA" id="ARBA00023136"/>
    </source>
</evidence>
<evidence type="ECO:0000313" key="9">
    <source>
        <dbReference type="EMBL" id="SFF31819.1"/>
    </source>
</evidence>
<dbReference type="GO" id="GO:0051301">
    <property type="term" value="P:cell division"/>
    <property type="evidence" value="ECO:0007669"/>
    <property type="project" value="InterPro"/>
</dbReference>
<dbReference type="OrthoDB" id="9768187at2"/>